<dbReference type="Proteomes" id="UP001138768">
    <property type="component" value="Unassembled WGS sequence"/>
</dbReference>
<dbReference type="Gene3D" id="3.40.1360.10">
    <property type="match status" value="1"/>
</dbReference>
<dbReference type="InterPro" id="IPR013173">
    <property type="entry name" value="DNA_primase_DnaG_DnaB-bd_dom"/>
</dbReference>
<dbReference type="EC" id="2.7.7.101" evidence="12"/>
<dbReference type="InterPro" id="IPR037068">
    <property type="entry name" value="DNA_primase_core_N_sf"/>
</dbReference>
<keyword evidence="11 12" id="KW-0804">Transcription</keyword>
<evidence type="ECO:0000256" key="1">
    <source>
        <dbReference type="ARBA" id="ARBA00022478"/>
    </source>
</evidence>
<dbReference type="Pfam" id="PF10410">
    <property type="entry name" value="DnaB_bind"/>
    <property type="match status" value="1"/>
</dbReference>
<evidence type="ECO:0000256" key="5">
    <source>
        <dbReference type="ARBA" id="ARBA00022705"/>
    </source>
</evidence>
<dbReference type="GO" id="GO:0003677">
    <property type="term" value="F:DNA binding"/>
    <property type="evidence" value="ECO:0007669"/>
    <property type="project" value="UniProtKB-KW"/>
</dbReference>
<evidence type="ECO:0000256" key="9">
    <source>
        <dbReference type="ARBA" id="ARBA00022842"/>
    </source>
</evidence>
<dbReference type="SMART" id="SM00400">
    <property type="entry name" value="ZnF_CHCC"/>
    <property type="match status" value="1"/>
</dbReference>
<dbReference type="GO" id="GO:0006269">
    <property type="term" value="P:DNA replication, synthesis of primer"/>
    <property type="evidence" value="ECO:0007669"/>
    <property type="project" value="UniProtKB-UniRule"/>
</dbReference>
<dbReference type="Gene3D" id="1.20.50.20">
    <property type="entry name" value="DnaG, RNA polymerase domain, helical bundle"/>
    <property type="match status" value="1"/>
</dbReference>
<dbReference type="Gene3D" id="3.90.580.10">
    <property type="entry name" value="Zinc finger, CHC2-type domain"/>
    <property type="match status" value="1"/>
</dbReference>
<evidence type="ECO:0000256" key="2">
    <source>
        <dbReference type="ARBA" id="ARBA00022515"/>
    </source>
</evidence>
<keyword evidence="4 12" id="KW-0548">Nucleotidyltransferase</keyword>
<comment type="catalytic activity">
    <reaction evidence="12">
        <text>ssDNA + n NTP = ssDNA/pppN(pN)n-1 hybrid + (n-1) diphosphate.</text>
        <dbReference type="EC" id="2.7.7.101"/>
    </reaction>
</comment>
<sequence>MAGKFSPDFKERLLDRVDIADIVGARVQLKKAGGLLKGLCPFHNEKTPSFTVTPSRQTYHCFGCGAHGNAIDFLIEHDRLEFREALEELAQHAGLEMPTAADSAPTGPDPRPYYQILEQAAALYRRQLREHPQARRASDYLRGRGLSSEIATRFGLGFAPPGWDFLVKQLGQRPESQALLERAGLVIERDNRRYDRFRDRVMFPIRDRRGRVIGFGGRVLDDGEPKYLNSPETLVFHKGLELYGLFEAQQASRQQPRLLVVEGYMDVIALAQFGVSYAVATLGTATTPEHLTRLLRSAPELVFCFDGDRAGRAAAWKALENALPQATGQTPIRFLFLPDGEDPDSLIRQEGTAAFEQRLEQSMLLSDFLFQHLQAERDLNSDEGRASLDAAARPLLNKVPAGTFRDLLDRRLAKLTGVPSVARRRLGPRRPAMQTPTQLNPMRLAIALLLDDPKRAPSALAEPTAWREIDSPGVRLLAELLELISERPDITPAILCEHWRDREQAGIVSRLSNSALLAHIPQEGRQEELIGAIRRLNRDGLSLLRQRLLSKASTEGLTMEEREQLQRTIKLHV</sequence>
<proteinExistence type="inferred from homology"/>
<dbReference type="GO" id="GO:0000428">
    <property type="term" value="C:DNA-directed RNA polymerase complex"/>
    <property type="evidence" value="ECO:0007669"/>
    <property type="project" value="UniProtKB-KW"/>
</dbReference>
<evidence type="ECO:0000256" key="10">
    <source>
        <dbReference type="ARBA" id="ARBA00023125"/>
    </source>
</evidence>
<comment type="cofactor">
    <cofactor evidence="12">
        <name>Zn(2+)</name>
        <dbReference type="ChEBI" id="CHEBI:29105"/>
    </cofactor>
    <text evidence="12">Binds 1 zinc ion per monomer.</text>
</comment>
<dbReference type="NCBIfam" id="TIGR01391">
    <property type="entry name" value="dnaG"/>
    <property type="match status" value="1"/>
</dbReference>
<dbReference type="Pfam" id="PF01807">
    <property type="entry name" value="Zn_ribbon_DnaG"/>
    <property type="match status" value="1"/>
</dbReference>
<dbReference type="InterPro" id="IPR036977">
    <property type="entry name" value="DNA_primase_Znf_CHC2"/>
</dbReference>
<dbReference type="InterPro" id="IPR002694">
    <property type="entry name" value="Znf_CHC2"/>
</dbReference>
<dbReference type="FunFam" id="3.40.1360.10:FF:000002">
    <property type="entry name" value="DNA primase"/>
    <property type="match status" value="1"/>
</dbReference>
<comment type="caution">
    <text evidence="14">The sequence shown here is derived from an EMBL/GenBank/DDBJ whole genome shotgun (WGS) entry which is preliminary data.</text>
</comment>
<dbReference type="InterPro" id="IPR006171">
    <property type="entry name" value="TOPRIM_dom"/>
</dbReference>
<dbReference type="FunFam" id="3.90.580.10:FF:000001">
    <property type="entry name" value="DNA primase"/>
    <property type="match status" value="1"/>
</dbReference>
<dbReference type="SUPFAM" id="SSF56731">
    <property type="entry name" value="DNA primase core"/>
    <property type="match status" value="1"/>
</dbReference>
<dbReference type="GO" id="GO:0003899">
    <property type="term" value="F:DNA-directed RNA polymerase activity"/>
    <property type="evidence" value="ECO:0007669"/>
    <property type="project" value="UniProtKB-UniRule"/>
</dbReference>
<feature type="domain" description="Toprim" evidence="13">
    <location>
        <begin position="256"/>
        <end position="338"/>
    </location>
</feature>
<keyword evidence="5 12" id="KW-0235">DNA replication</keyword>
<dbReference type="PANTHER" id="PTHR30313:SF2">
    <property type="entry name" value="DNA PRIMASE"/>
    <property type="match status" value="1"/>
</dbReference>
<dbReference type="PANTHER" id="PTHR30313">
    <property type="entry name" value="DNA PRIMASE"/>
    <property type="match status" value="1"/>
</dbReference>
<dbReference type="InterPro" id="IPR019475">
    <property type="entry name" value="DNA_primase_DnaB-bd"/>
</dbReference>
<evidence type="ECO:0000256" key="4">
    <source>
        <dbReference type="ARBA" id="ARBA00022695"/>
    </source>
</evidence>
<dbReference type="GO" id="GO:0005737">
    <property type="term" value="C:cytoplasm"/>
    <property type="evidence" value="ECO:0007669"/>
    <property type="project" value="TreeGrafter"/>
</dbReference>
<dbReference type="Pfam" id="PF08278">
    <property type="entry name" value="DnaG_DnaB_bind"/>
    <property type="match status" value="1"/>
</dbReference>
<dbReference type="SMART" id="SM00493">
    <property type="entry name" value="TOPRIM"/>
    <property type="match status" value="1"/>
</dbReference>
<dbReference type="InterPro" id="IPR030846">
    <property type="entry name" value="DnaG_bac"/>
</dbReference>
<dbReference type="CDD" id="cd03364">
    <property type="entry name" value="TOPRIM_DnaG_primases"/>
    <property type="match status" value="1"/>
</dbReference>
<dbReference type="Gene3D" id="3.90.980.10">
    <property type="entry name" value="DNA primase, catalytic core, N-terminal domain"/>
    <property type="match status" value="1"/>
</dbReference>
<dbReference type="InterPro" id="IPR016136">
    <property type="entry name" value="DNA_helicase_N/primase_C"/>
</dbReference>
<evidence type="ECO:0000256" key="8">
    <source>
        <dbReference type="ARBA" id="ARBA00022833"/>
    </source>
</evidence>
<feature type="zinc finger region" description="CHC2-type" evidence="12">
    <location>
        <begin position="40"/>
        <end position="64"/>
    </location>
</feature>
<dbReference type="InterPro" id="IPR013264">
    <property type="entry name" value="DNAG_N"/>
</dbReference>
<dbReference type="InterPro" id="IPR006295">
    <property type="entry name" value="DNA_primase_DnaG"/>
</dbReference>
<comment type="domain">
    <text evidence="12">Contains an N-terminal zinc-binding domain, a central core domain that contains the primase activity, and a C-terminal DnaB-binding domain.</text>
</comment>
<accession>A0A9X1B612</accession>
<dbReference type="Gene3D" id="1.10.860.10">
    <property type="entry name" value="DNAb Helicase, Chain A"/>
    <property type="match status" value="1"/>
</dbReference>
<dbReference type="PROSITE" id="PS50880">
    <property type="entry name" value="TOPRIM"/>
    <property type="match status" value="1"/>
</dbReference>
<protein>
    <recommendedName>
        <fullName evidence="12">DNA primase</fullName>
        <ecNumber evidence="12">2.7.7.101</ecNumber>
    </recommendedName>
</protein>
<keyword evidence="7 12" id="KW-0863">Zinc-finger</keyword>
<keyword evidence="2 12" id="KW-0639">Primosome</keyword>
<organism evidence="14 15">
    <name type="scientific">Lamprobacter modestohalophilus</name>
    <dbReference type="NCBI Taxonomy" id="1064514"/>
    <lineage>
        <taxon>Bacteria</taxon>
        <taxon>Pseudomonadati</taxon>
        <taxon>Pseudomonadota</taxon>
        <taxon>Gammaproteobacteria</taxon>
        <taxon>Chromatiales</taxon>
        <taxon>Chromatiaceae</taxon>
        <taxon>Lamprobacter</taxon>
    </lineage>
</organism>
<keyword evidence="6 12" id="KW-0479">Metal-binding</keyword>
<dbReference type="SUPFAM" id="SSF117023">
    <property type="entry name" value="DNA primase DnaG, C-terminal domain"/>
    <property type="match status" value="1"/>
</dbReference>
<dbReference type="GO" id="GO:1990077">
    <property type="term" value="C:primosome complex"/>
    <property type="evidence" value="ECO:0007669"/>
    <property type="project" value="UniProtKB-KW"/>
</dbReference>
<name>A0A9X1B612_9GAMM</name>
<comment type="subunit">
    <text evidence="12">Monomer. Interacts with DnaB.</text>
</comment>
<dbReference type="EMBL" id="NRRY01000058">
    <property type="protein sequence ID" value="MBK1621105.1"/>
    <property type="molecule type" value="Genomic_DNA"/>
</dbReference>
<dbReference type="AlphaFoldDB" id="A0A9X1B612"/>
<reference evidence="14 15" key="1">
    <citation type="journal article" date="2020" name="Microorganisms">
        <title>Osmotic Adaptation and Compatible Solute Biosynthesis of Phototrophic Bacteria as Revealed from Genome Analyses.</title>
        <authorList>
            <person name="Imhoff J.F."/>
            <person name="Rahn T."/>
            <person name="Kunzel S."/>
            <person name="Keller A."/>
            <person name="Neulinger S.C."/>
        </authorList>
    </citation>
    <scope>NUCLEOTIDE SEQUENCE [LARGE SCALE GENOMIC DNA]</scope>
    <source>
        <strain evidence="14 15">DSM 25653</strain>
    </source>
</reference>
<dbReference type="RefSeq" id="WP_200249297.1">
    <property type="nucleotide sequence ID" value="NZ_NRRY01000058.1"/>
</dbReference>
<evidence type="ECO:0000256" key="11">
    <source>
        <dbReference type="ARBA" id="ARBA00023163"/>
    </source>
</evidence>
<evidence type="ECO:0000256" key="7">
    <source>
        <dbReference type="ARBA" id="ARBA00022771"/>
    </source>
</evidence>
<gene>
    <name evidence="12" type="primary">dnaG</name>
    <name evidence="14" type="ORF">CKO42_22320</name>
</gene>
<dbReference type="InterPro" id="IPR050219">
    <property type="entry name" value="DnaG_primase"/>
</dbReference>
<dbReference type="FunFam" id="3.90.980.10:FF:000001">
    <property type="entry name" value="DNA primase"/>
    <property type="match status" value="1"/>
</dbReference>
<evidence type="ECO:0000256" key="6">
    <source>
        <dbReference type="ARBA" id="ARBA00022723"/>
    </source>
</evidence>
<evidence type="ECO:0000313" key="14">
    <source>
        <dbReference type="EMBL" id="MBK1621105.1"/>
    </source>
</evidence>
<keyword evidence="15" id="KW-1185">Reference proteome</keyword>
<keyword evidence="10 12" id="KW-0238">DNA-binding</keyword>
<comment type="function">
    <text evidence="12">RNA polymerase that catalyzes the synthesis of short RNA molecules used as primers for DNA polymerase during DNA replication.</text>
</comment>
<dbReference type="GO" id="GO:0008270">
    <property type="term" value="F:zinc ion binding"/>
    <property type="evidence" value="ECO:0007669"/>
    <property type="project" value="UniProtKB-UniRule"/>
</dbReference>
<comment type="similarity">
    <text evidence="12">Belongs to the DnaG primase family.</text>
</comment>
<keyword evidence="9" id="KW-0460">Magnesium</keyword>
<keyword evidence="8 12" id="KW-0862">Zinc</keyword>
<dbReference type="HAMAP" id="MF_00974">
    <property type="entry name" value="DNA_primase_DnaG"/>
    <property type="match status" value="1"/>
</dbReference>
<dbReference type="Pfam" id="PF08275">
    <property type="entry name" value="DNAG_N"/>
    <property type="match status" value="1"/>
</dbReference>
<keyword evidence="1 12" id="KW-0240">DNA-directed RNA polymerase</keyword>
<dbReference type="SMART" id="SM00766">
    <property type="entry name" value="DnaG_DnaB_bind"/>
    <property type="match status" value="1"/>
</dbReference>
<dbReference type="InterPro" id="IPR034151">
    <property type="entry name" value="TOPRIM_DnaG_bac"/>
</dbReference>
<evidence type="ECO:0000313" key="15">
    <source>
        <dbReference type="Proteomes" id="UP001138768"/>
    </source>
</evidence>
<evidence type="ECO:0000256" key="12">
    <source>
        <dbReference type="HAMAP-Rule" id="MF_00974"/>
    </source>
</evidence>
<evidence type="ECO:0000259" key="13">
    <source>
        <dbReference type="PROSITE" id="PS50880"/>
    </source>
</evidence>
<keyword evidence="3 12" id="KW-0808">Transferase</keyword>
<dbReference type="SUPFAM" id="SSF57783">
    <property type="entry name" value="Zinc beta-ribbon"/>
    <property type="match status" value="1"/>
</dbReference>
<evidence type="ECO:0000256" key="3">
    <source>
        <dbReference type="ARBA" id="ARBA00022679"/>
    </source>
</evidence>
<dbReference type="Pfam" id="PF13155">
    <property type="entry name" value="Toprim_2"/>
    <property type="match status" value="1"/>
</dbReference>